<dbReference type="SUPFAM" id="SSF57783">
    <property type="entry name" value="Zinc beta-ribbon"/>
    <property type="match status" value="1"/>
</dbReference>
<dbReference type="AlphaFoldDB" id="A0A8J6J9E6"/>
<keyword evidence="2" id="KW-0863">Zinc-finger</keyword>
<evidence type="ECO:0000256" key="3">
    <source>
        <dbReference type="ARBA" id="ARBA00022833"/>
    </source>
</evidence>
<accession>A0A8J6J9E6</accession>
<dbReference type="Pfam" id="PF01807">
    <property type="entry name" value="Zn_ribbon_DnaG"/>
    <property type="match status" value="1"/>
</dbReference>
<dbReference type="GO" id="GO:0003677">
    <property type="term" value="F:DNA binding"/>
    <property type="evidence" value="ECO:0007669"/>
    <property type="project" value="InterPro"/>
</dbReference>
<dbReference type="GO" id="GO:0006269">
    <property type="term" value="P:DNA replication, synthesis of primer"/>
    <property type="evidence" value="ECO:0007669"/>
    <property type="project" value="TreeGrafter"/>
</dbReference>
<evidence type="ECO:0000256" key="1">
    <source>
        <dbReference type="ARBA" id="ARBA00022723"/>
    </source>
</evidence>
<evidence type="ECO:0000313" key="5">
    <source>
        <dbReference type="EMBL" id="MBC5735266.1"/>
    </source>
</evidence>
<evidence type="ECO:0000259" key="4">
    <source>
        <dbReference type="SMART" id="SM00400"/>
    </source>
</evidence>
<proteinExistence type="predicted"/>
<dbReference type="SMART" id="SM00400">
    <property type="entry name" value="ZnF_CHCC"/>
    <property type="match status" value="1"/>
</dbReference>
<dbReference type="GO" id="GO:0005737">
    <property type="term" value="C:cytoplasm"/>
    <property type="evidence" value="ECO:0007669"/>
    <property type="project" value="TreeGrafter"/>
</dbReference>
<gene>
    <name evidence="5" type="ORF">H8S57_16335</name>
</gene>
<dbReference type="Gene3D" id="3.90.580.10">
    <property type="entry name" value="Zinc finger, CHC2-type domain"/>
    <property type="match status" value="1"/>
</dbReference>
<dbReference type="PANTHER" id="PTHR30313:SF2">
    <property type="entry name" value="DNA PRIMASE"/>
    <property type="match status" value="1"/>
</dbReference>
<dbReference type="GO" id="GO:0008270">
    <property type="term" value="F:zinc ion binding"/>
    <property type="evidence" value="ECO:0007669"/>
    <property type="project" value="UniProtKB-KW"/>
</dbReference>
<dbReference type="Proteomes" id="UP000661435">
    <property type="component" value="Unassembled WGS sequence"/>
</dbReference>
<sequence length="175" mass="20369">MDAANEIKRLLTMRQVAEFYGFQVGRSGFIPCPFHRGDHQASLKIYDGDRGFHCFGCGAHGSVIDFAMKLFDLPFRQALIRLSSDFRLGITGSRIAKPDASRILEERRERQEQEEAEREAYYQMAAEYRRCLETVKFFGPDTYCQPYIHPLYAEAVKRLPYLEYWLDEHLGGDRN</sequence>
<keyword evidence="1" id="KW-0479">Metal-binding</keyword>
<keyword evidence="6" id="KW-1185">Reference proteome</keyword>
<dbReference type="RefSeq" id="WP_186909030.1">
    <property type="nucleotide sequence ID" value="NZ_JACOPP010000050.1"/>
</dbReference>
<comment type="caution">
    <text evidence="5">The sequence shown here is derived from an EMBL/GenBank/DDBJ whole genome shotgun (WGS) entry which is preliminary data.</text>
</comment>
<dbReference type="InterPro" id="IPR036977">
    <property type="entry name" value="DNA_primase_Znf_CHC2"/>
</dbReference>
<dbReference type="PANTHER" id="PTHR30313">
    <property type="entry name" value="DNA PRIMASE"/>
    <property type="match status" value="1"/>
</dbReference>
<reference evidence="5" key="1">
    <citation type="submission" date="2020-08" db="EMBL/GenBank/DDBJ databases">
        <title>Genome public.</title>
        <authorList>
            <person name="Liu C."/>
            <person name="Sun Q."/>
        </authorList>
    </citation>
    <scope>NUCLEOTIDE SEQUENCE</scope>
    <source>
        <strain evidence="5">NSJ-51</strain>
    </source>
</reference>
<protein>
    <submittedName>
        <fullName evidence="5">DNA primase</fullName>
    </submittedName>
</protein>
<dbReference type="EMBL" id="JACOPP010000050">
    <property type="protein sequence ID" value="MBC5735266.1"/>
    <property type="molecule type" value="Genomic_DNA"/>
</dbReference>
<feature type="domain" description="Zinc finger CHC2-type" evidence="4">
    <location>
        <begin position="32"/>
        <end position="83"/>
    </location>
</feature>
<evidence type="ECO:0000313" key="6">
    <source>
        <dbReference type="Proteomes" id="UP000661435"/>
    </source>
</evidence>
<dbReference type="InterPro" id="IPR050219">
    <property type="entry name" value="DnaG_primase"/>
</dbReference>
<evidence type="ECO:0000256" key="2">
    <source>
        <dbReference type="ARBA" id="ARBA00022771"/>
    </source>
</evidence>
<organism evidence="5 6">
    <name type="scientific">Lawsonibacter hominis</name>
    <dbReference type="NCBI Taxonomy" id="2763053"/>
    <lineage>
        <taxon>Bacteria</taxon>
        <taxon>Bacillati</taxon>
        <taxon>Bacillota</taxon>
        <taxon>Clostridia</taxon>
        <taxon>Eubacteriales</taxon>
        <taxon>Oscillospiraceae</taxon>
        <taxon>Lawsonibacter</taxon>
    </lineage>
</organism>
<dbReference type="GO" id="GO:0003899">
    <property type="term" value="F:DNA-directed RNA polymerase activity"/>
    <property type="evidence" value="ECO:0007669"/>
    <property type="project" value="InterPro"/>
</dbReference>
<dbReference type="InterPro" id="IPR002694">
    <property type="entry name" value="Znf_CHC2"/>
</dbReference>
<name>A0A8J6J9E6_9FIRM</name>
<keyword evidence="3" id="KW-0862">Zinc</keyword>